<keyword evidence="1" id="KW-0378">Hydrolase</keyword>
<sequence length="254" mass="26397">MTHAPVIRLAYGPGPHHVGDLHRCSGSPRAVVVVVHGGFWRAHRTLDMTSAAAAALTRHGFAVWNVEYRRAGQGSWVDTLSDVGAAVDHLPELAHDHGLDQAPVLLFGHSAGGQLAAWCAGRQAVAARTGRQPPAVRIAGLVTAGAALDLRSAARDGVGDGAVAGFLGGEPEEVPARFAEADPALRLPLGVPARCLHSDHDERVPSTQSWSWVQRARAAGDDAELVHASGAHTAAIEPGSPDFALASEALGRLV</sequence>
<dbReference type="Pfam" id="PF20434">
    <property type="entry name" value="BD-FAE"/>
    <property type="match status" value="1"/>
</dbReference>
<dbReference type="STRING" id="260086.SAMN05216207_101370"/>
<organism evidence="3 4">
    <name type="scientific">Pseudonocardia ammonioxydans</name>
    <dbReference type="NCBI Taxonomy" id="260086"/>
    <lineage>
        <taxon>Bacteria</taxon>
        <taxon>Bacillati</taxon>
        <taxon>Actinomycetota</taxon>
        <taxon>Actinomycetes</taxon>
        <taxon>Pseudonocardiales</taxon>
        <taxon>Pseudonocardiaceae</taxon>
        <taxon>Pseudonocardia</taxon>
    </lineage>
</organism>
<accession>A0A1I4YFB7</accession>
<evidence type="ECO:0000313" key="4">
    <source>
        <dbReference type="Proteomes" id="UP000199614"/>
    </source>
</evidence>
<evidence type="ECO:0000313" key="3">
    <source>
        <dbReference type="EMBL" id="SFN36289.1"/>
    </source>
</evidence>
<reference evidence="3 4" key="1">
    <citation type="submission" date="2016-10" db="EMBL/GenBank/DDBJ databases">
        <authorList>
            <person name="de Groot N.N."/>
        </authorList>
    </citation>
    <scope>NUCLEOTIDE SEQUENCE [LARGE SCALE GENOMIC DNA]</scope>
    <source>
        <strain evidence="3 4">CGMCC 4.1877</strain>
    </source>
</reference>
<dbReference type="AlphaFoldDB" id="A0A1I4YFB7"/>
<feature type="domain" description="BD-FAE-like" evidence="2">
    <location>
        <begin position="27"/>
        <end position="210"/>
    </location>
</feature>
<proteinExistence type="predicted"/>
<dbReference type="InterPro" id="IPR029058">
    <property type="entry name" value="AB_hydrolase_fold"/>
</dbReference>
<evidence type="ECO:0000259" key="2">
    <source>
        <dbReference type="Pfam" id="PF20434"/>
    </source>
</evidence>
<dbReference type="Gene3D" id="3.40.50.1820">
    <property type="entry name" value="alpha/beta hydrolase"/>
    <property type="match status" value="1"/>
</dbReference>
<dbReference type="SUPFAM" id="SSF53474">
    <property type="entry name" value="alpha/beta-Hydrolases"/>
    <property type="match status" value="1"/>
</dbReference>
<gene>
    <name evidence="3" type="ORF">SAMN05216207_101370</name>
</gene>
<dbReference type="OrthoDB" id="255603at2"/>
<dbReference type="Proteomes" id="UP000199614">
    <property type="component" value="Unassembled WGS sequence"/>
</dbReference>
<dbReference type="InterPro" id="IPR050300">
    <property type="entry name" value="GDXG_lipolytic_enzyme"/>
</dbReference>
<dbReference type="InterPro" id="IPR049492">
    <property type="entry name" value="BD-FAE-like_dom"/>
</dbReference>
<dbReference type="RefSeq" id="WP_143105383.1">
    <property type="nucleotide sequence ID" value="NZ_FOUY01000013.1"/>
</dbReference>
<keyword evidence="4" id="KW-1185">Reference proteome</keyword>
<evidence type="ECO:0000256" key="1">
    <source>
        <dbReference type="ARBA" id="ARBA00022801"/>
    </source>
</evidence>
<dbReference type="GO" id="GO:0016787">
    <property type="term" value="F:hydrolase activity"/>
    <property type="evidence" value="ECO:0007669"/>
    <property type="project" value="UniProtKB-KW"/>
</dbReference>
<dbReference type="PANTHER" id="PTHR48081">
    <property type="entry name" value="AB HYDROLASE SUPERFAMILY PROTEIN C4A8.06C"/>
    <property type="match status" value="1"/>
</dbReference>
<protein>
    <submittedName>
        <fullName evidence="3">Acetyl esterase/lipase</fullName>
    </submittedName>
</protein>
<name>A0A1I4YFB7_PSUAM</name>
<dbReference type="EMBL" id="FOUY01000013">
    <property type="protein sequence ID" value="SFN36289.1"/>
    <property type="molecule type" value="Genomic_DNA"/>
</dbReference>